<sequence>MGCQSSSNGGTNKESEITEIVGIEPGSGTMKIAEETIEAYNLDLKLLPSSEPAMLTELRNAIKKEEPIVVTLWQPHWIFTEYDLKFLEDPKGTLGASENIHTMVRLGLKDDHPSAYQFLDNFYWEVDDMNEVMSKFGKDESVEPRDAALEWIEKNRDRVNKWIEGIKPVHNETIKLAYTNYETEIASTNVVTLILEELGYNVELTPLDMGIAFESLANGEIDGMLIAWLPVGAASYAEQYKGQIDDLGPNLEGAQQGFVVPTYMDIDSIEDLPTK</sequence>
<comment type="caution">
    <text evidence="6">The sequence shown here is derived from an EMBL/GenBank/DDBJ whole genome shotgun (WGS) entry which is preliminary data.</text>
</comment>
<dbReference type="Pfam" id="PF04069">
    <property type="entry name" value="OpuAC"/>
    <property type="match status" value="2"/>
</dbReference>
<dbReference type="InterPro" id="IPR007210">
    <property type="entry name" value="ABC_Gly_betaine_transp_sub-bd"/>
</dbReference>
<dbReference type="PANTHER" id="PTHR47737:SF1">
    <property type="entry name" value="GLYCINE BETAINE_PROLINE BETAINE TRANSPORT SYSTEM PERMEASE PROTEIN PROW"/>
    <property type="match status" value="1"/>
</dbReference>
<evidence type="ECO:0000256" key="3">
    <source>
        <dbReference type="ARBA" id="ARBA00022475"/>
    </source>
</evidence>
<feature type="domain" description="ABC-type glycine betaine transport system substrate-binding" evidence="5">
    <location>
        <begin position="18"/>
        <end position="154"/>
    </location>
</feature>
<evidence type="ECO:0000313" key="7">
    <source>
        <dbReference type="Proteomes" id="UP001208656"/>
    </source>
</evidence>
<dbReference type="RefSeq" id="WP_263060920.1">
    <property type="nucleotide sequence ID" value="NZ_JAOUSE010000004.1"/>
</dbReference>
<organism evidence="6 7">
    <name type="scientific">Pallidibacillus thermolactis</name>
    <dbReference type="NCBI Taxonomy" id="251051"/>
    <lineage>
        <taxon>Bacteria</taxon>
        <taxon>Bacillati</taxon>
        <taxon>Bacillota</taxon>
        <taxon>Bacilli</taxon>
        <taxon>Bacillales</taxon>
        <taxon>Bacillaceae</taxon>
        <taxon>Pallidibacillus</taxon>
    </lineage>
</organism>
<gene>
    <name evidence="6" type="ORF">OEV82_02675</name>
</gene>
<keyword evidence="3" id="KW-1003">Cell membrane</keyword>
<protein>
    <submittedName>
        <fullName evidence="6">Glycine/betaine ABC transporter</fullName>
    </submittedName>
</protein>
<proteinExistence type="predicted"/>
<accession>A0ABT2WCG0</accession>
<keyword evidence="2" id="KW-0813">Transport</keyword>
<dbReference type="EMBL" id="JAOUSE010000004">
    <property type="protein sequence ID" value="MCU9593359.1"/>
    <property type="molecule type" value="Genomic_DNA"/>
</dbReference>
<keyword evidence="4" id="KW-0472">Membrane</keyword>
<keyword evidence="7" id="KW-1185">Reference proteome</keyword>
<dbReference type="Gene3D" id="3.40.190.100">
    <property type="entry name" value="Glycine betaine-binding periplasmic protein, domain 2"/>
    <property type="match status" value="1"/>
</dbReference>
<evidence type="ECO:0000256" key="2">
    <source>
        <dbReference type="ARBA" id="ARBA00022448"/>
    </source>
</evidence>
<reference evidence="6 7" key="1">
    <citation type="submission" date="2022-10" db="EMBL/GenBank/DDBJ databases">
        <title>Description of Fervidibacillus gen. nov. in the family Fervidibacillaceae fam. nov. with two species, Fervidibacillus albus sp. nov., and Fervidibacillus halotolerans sp. nov., isolated from tidal flat sediments.</title>
        <authorList>
            <person name="Kwon K.K."/>
            <person name="Yang S.-H."/>
        </authorList>
    </citation>
    <scope>NUCLEOTIDE SEQUENCE [LARGE SCALE GENOMIC DNA]</scope>
    <source>
        <strain evidence="6 7">DSM 23332</strain>
    </source>
</reference>
<dbReference type="Proteomes" id="UP001208656">
    <property type="component" value="Unassembled WGS sequence"/>
</dbReference>
<evidence type="ECO:0000256" key="4">
    <source>
        <dbReference type="ARBA" id="ARBA00023136"/>
    </source>
</evidence>
<evidence type="ECO:0000259" key="5">
    <source>
        <dbReference type="Pfam" id="PF04069"/>
    </source>
</evidence>
<evidence type="ECO:0000313" key="6">
    <source>
        <dbReference type="EMBL" id="MCU9593359.1"/>
    </source>
</evidence>
<comment type="subcellular location">
    <subcellularLocation>
        <location evidence="1">Cell membrane</location>
    </subcellularLocation>
</comment>
<evidence type="ECO:0000256" key="1">
    <source>
        <dbReference type="ARBA" id="ARBA00004236"/>
    </source>
</evidence>
<dbReference type="SUPFAM" id="SSF53850">
    <property type="entry name" value="Periplasmic binding protein-like II"/>
    <property type="match status" value="2"/>
</dbReference>
<dbReference type="PANTHER" id="PTHR47737">
    <property type="entry name" value="GLYCINE BETAINE/PROLINE BETAINE TRANSPORT SYSTEM PERMEASE PROTEIN PROW"/>
    <property type="match status" value="1"/>
</dbReference>
<name>A0ABT2WCG0_9BACI</name>
<dbReference type="Gene3D" id="3.10.105.10">
    <property type="entry name" value="Dipeptide-binding Protein, Domain 3"/>
    <property type="match status" value="1"/>
</dbReference>
<feature type="domain" description="ABC-type glycine betaine transport system substrate-binding" evidence="5">
    <location>
        <begin position="173"/>
        <end position="272"/>
    </location>
</feature>